<evidence type="ECO:0000313" key="2">
    <source>
        <dbReference type="EMBL" id="RKP03789.1"/>
    </source>
</evidence>
<dbReference type="AlphaFoldDB" id="A0A4V1IVE6"/>
<dbReference type="Proteomes" id="UP000274922">
    <property type="component" value="Unassembled WGS sequence"/>
</dbReference>
<evidence type="ECO:0000256" key="1">
    <source>
        <dbReference type="SAM" id="MobiDB-lite"/>
    </source>
</evidence>
<gene>
    <name evidence="2" type="ORF">CXG81DRAFT_23625</name>
</gene>
<protein>
    <submittedName>
        <fullName evidence="2">Uncharacterized protein</fullName>
    </submittedName>
</protein>
<feature type="region of interest" description="Disordered" evidence="1">
    <location>
        <begin position="85"/>
        <end position="110"/>
    </location>
</feature>
<accession>A0A4V1IVE6</accession>
<dbReference type="EMBL" id="ML014118">
    <property type="protein sequence ID" value="RKP03789.1"/>
    <property type="molecule type" value="Genomic_DNA"/>
</dbReference>
<sequence>MAAAAAGPAPAPAPATASRELEGFAPCDFFYFPTAAPAALDRILHHLQTHLAAALLSASTASIAPGGGLGATLSRPLAPAAGGATAASAAARSHDPTTPSPAAGRAFAPHAAAATPTPAAAAAHASPLGLLKAAHGHPDASASSGAAAAAAGPIGVPWTVTCRRYRTAPTAGTGFTAAEARDAALTLDQLTAVESLFMLGLPADATPGLIMADAAPRRRGAGGTTAARPASTGAGAISGGEPADGREGAGHGIDGSAGSAAAAAAAAALTADCDPFAWPSSARTTTTASLITRGPQTALVTTTSPDLALLVPRLLNIWALRQSLAVEGRALALNLNAALGAPLEAAEAQLFFHVGRVTVAGMPRGLLVGFTTRGAAGMVATATATAAASPRVPLTTFQRLRALVCRTVAFPLPVAPGRPGLPNATLIGLPAAEVAQIVSQPSPTAAAAAAAADHGPSGRGAPGMATTPAPAATTTAAIAAGGLLPIPPADFLPPRDLRTHPDGRVAYHAYMLLLALRHVR</sequence>
<feature type="region of interest" description="Disordered" evidence="1">
    <location>
        <begin position="446"/>
        <end position="469"/>
    </location>
</feature>
<evidence type="ECO:0000313" key="3">
    <source>
        <dbReference type="Proteomes" id="UP000274922"/>
    </source>
</evidence>
<feature type="compositionally biased region" description="Low complexity" evidence="1">
    <location>
        <begin position="101"/>
        <end position="110"/>
    </location>
</feature>
<keyword evidence="3" id="KW-1185">Reference proteome</keyword>
<reference evidence="3" key="1">
    <citation type="journal article" date="2018" name="Nat. Microbiol.">
        <title>Leveraging single-cell genomics to expand the fungal tree of life.</title>
        <authorList>
            <person name="Ahrendt S.R."/>
            <person name="Quandt C.A."/>
            <person name="Ciobanu D."/>
            <person name="Clum A."/>
            <person name="Salamov A."/>
            <person name="Andreopoulos B."/>
            <person name="Cheng J.F."/>
            <person name="Woyke T."/>
            <person name="Pelin A."/>
            <person name="Henrissat B."/>
            <person name="Reynolds N.K."/>
            <person name="Benny G.L."/>
            <person name="Smith M.E."/>
            <person name="James T.Y."/>
            <person name="Grigoriev I.V."/>
        </authorList>
    </citation>
    <scope>NUCLEOTIDE SEQUENCE [LARGE SCALE GENOMIC DNA]</scope>
    <source>
        <strain evidence="3">ATCC 52028</strain>
    </source>
</reference>
<feature type="compositionally biased region" description="Low complexity" evidence="1">
    <location>
        <begin position="224"/>
        <end position="235"/>
    </location>
</feature>
<proteinExistence type="predicted"/>
<organism evidence="2 3">
    <name type="scientific">Caulochytrium protostelioides</name>
    <dbReference type="NCBI Taxonomy" id="1555241"/>
    <lineage>
        <taxon>Eukaryota</taxon>
        <taxon>Fungi</taxon>
        <taxon>Fungi incertae sedis</taxon>
        <taxon>Chytridiomycota</taxon>
        <taxon>Chytridiomycota incertae sedis</taxon>
        <taxon>Chytridiomycetes</taxon>
        <taxon>Caulochytriales</taxon>
        <taxon>Caulochytriaceae</taxon>
        <taxon>Caulochytrium</taxon>
    </lineage>
</organism>
<feature type="region of interest" description="Disordered" evidence="1">
    <location>
        <begin position="217"/>
        <end position="254"/>
    </location>
</feature>
<name>A0A4V1IVE6_9FUNG</name>